<proteinExistence type="predicted"/>
<dbReference type="AlphaFoldDB" id="A0A6A5ZRR4"/>
<keyword evidence="2" id="KW-1185">Reference proteome</keyword>
<organism evidence="1 2">
    <name type="scientific">Lophiotrema nucula</name>
    <dbReference type="NCBI Taxonomy" id="690887"/>
    <lineage>
        <taxon>Eukaryota</taxon>
        <taxon>Fungi</taxon>
        <taxon>Dikarya</taxon>
        <taxon>Ascomycota</taxon>
        <taxon>Pezizomycotina</taxon>
        <taxon>Dothideomycetes</taxon>
        <taxon>Pleosporomycetidae</taxon>
        <taxon>Pleosporales</taxon>
        <taxon>Lophiotremataceae</taxon>
        <taxon>Lophiotrema</taxon>
    </lineage>
</organism>
<dbReference type="EMBL" id="ML977311">
    <property type="protein sequence ID" value="KAF2122370.1"/>
    <property type="molecule type" value="Genomic_DNA"/>
</dbReference>
<evidence type="ECO:0000313" key="2">
    <source>
        <dbReference type="Proteomes" id="UP000799770"/>
    </source>
</evidence>
<gene>
    <name evidence="1" type="ORF">BDV96DRAFT_640412</name>
</gene>
<sequence length="238" mass="27024">MATVKKNPDHHRSLLDYRWAKFETCARCPNPGQNDLKYLKETLKDVVAEIPGTYSILLDQQRRRTSEAIKLVQSVSSTIHRLASTSRSMKNVVHAIEFWIYFKQDVVCSNPNLFAFTEPRQLRVVDEVDAWSTSLDVSDEQVDSILNRIRLHPANAVLGNLQTVGYFNTAVQYHILASSSTLRKSKISGIPQAYNGAGKHLLKPLRLIQEHALWEIRKKVYPTVGKILPVELAETVCE</sequence>
<evidence type="ECO:0000313" key="1">
    <source>
        <dbReference type="EMBL" id="KAF2122370.1"/>
    </source>
</evidence>
<dbReference type="Proteomes" id="UP000799770">
    <property type="component" value="Unassembled WGS sequence"/>
</dbReference>
<reference evidence="1" key="1">
    <citation type="journal article" date="2020" name="Stud. Mycol.">
        <title>101 Dothideomycetes genomes: a test case for predicting lifestyles and emergence of pathogens.</title>
        <authorList>
            <person name="Haridas S."/>
            <person name="Albert R."/>
            <person name="Binder M."/>
            <person name="Bloem J."/>
            <person name="Labutti K."/>
            <person name="Salamov A."/>
            <person name="Andreopoulos B."/>
            <person name="Baker S."/>
            <person name="Barry K."/>
            <person name="Bills G."/>
            <person name="Bluhm B."/>
            <person name="Cannon C."/>
            <person name="Castanera R."/>
            <person name="Culley D."/>
            <person name="Daum C."/>
            <person name="Ezra D."/>
            <person name="Gonzalez J."/>
            <person name="Henrissat B."/>
            <person name="Kuo A."/>
            <person name="Liang C."/>
            <person name="Lipzen A."/>
            <person name="Lutzoni F."/>
            <person name="Magnuson J."/>
            <person name="Mondo S."/>
            <person name="Nolan M."/>
            <person name="Ohm R."/>
            <person name="Pangilinan J."/>
            <person name="Park H.-J."/>
            <person name="Ramirez L."/>
            <person name="Alfaro M."/>
            <person name="Sun H."/>
            <person name="Tritt A."/>
            <person name="Yoshinaga Y."/>
            <person name="Zwiers L.-H."/>
            <person name="Turgeon B."/>
            <person name="Goodwin S."/>
            <person name="Spatafora J."/>
            <person name="Crous P."/>
            <person name="Grigoriev I."/>
        </authorList>
    </citation>
    <scope>NUCLEOTIDE SEQUENCE</scope>
    <source>
        <strain evidence="1">CBS 627.86</strain>
    </source>
</reference>
<accession>A0A6A5ZRR4</accession>
<name>A0A6A5ZRR4_9PLEO</name>
<protein>
    <submittedName>
        <fullName evidence="1">Uncharacterized protein</fullName>
    </submittedName>
</protein>